<reference evidence="2 3" key="2">
    <citation type="journal article" date="2011" name="J. Bacteriol.">
        <title>Complete genome sequence of the anaerobic, halophilic alkalithermophile Natranaerobius thermophilus JW/NM-WN-LF.</title>
        <authorList>
            <person name="Zhao B."/>
            <person name="Mesbah N.M."/>
            <person name="Dalin E."/>
            <person name="Goodwin L."/>
            <person name="Nolan M."/>
            <person name="Pitluck S."/>
            <person name="Chertkov O."/>
            <person name="Brettin T.S."/>
            <person name="Han J."/>
            <person name="Larimer F.W."/>
            <person name="Land M.L."/>
            <person name="Hauser L."/>
            <person name="Kyrpides N."/>
            <person name="Wiegel J."/>
        </authorList>
    </citation>
    <scope>NUCLEOTIDE SEQUENCE [LARGE SCALE GENOMIC DNA]</scope>
    <source>
        <strain evidence="3">ATCC BAA-1301 / DSM 18059 / JW/NM-WN-LF</strain>
    </source>
</reference>
<dbReference type="HOGENOM" id="CLU_537277_0_0_9"/>
<dbReference type="SMART" id="SM00257">
    <property type="entry name" value="LysM"/>
    <property type="match status" value="1"/>
</dbReference>
<dbReference type="KEGG" id="nth:Nther_0050"/>
<dbReference type="Gene3D" id="3.10.350.10">
    <property type="entry name" value="LysM domain"/>
    <property type="match status" value="1"/>
</dbReference>
<keyword evidence="3" id="KW-1185">Reference proteome</keyword>
<evidence type="ECO:0000313" key="3">
    <source>
        <dbReference type="Proteomes" id="UP000001683"/>
    </source>
</evidence>
<dbReference type="InParanoid" id="B2A3M3"/>
<feature type="domain" description="LysM" evidence="1">
    <location>
        <begin position="460"/>
        <end position="504"/>
    </location>
</feature>
<dbReference type="Pfam" id="PF01476">
    <property type="entry name" value="LysM"/>
    <property type="match status" value="1"/>
</dbReference>
<dbReference type="AlphaFoldDB" id="B2A3M3"/>
<dbReference type="eggNOG" id="COG1388">
    <property type="taxonomic scope" value="Bacteria"/>
</dbReference>
<proteinExistence type="predicted"/>
<accession>B2A3M3</accession>
<protein>
    <submittedName>
        <fullName evidence="2">Peptidoglycan-binding LysM</fullName>
    </submittedName>
</protein>
<dbReference type="PROSITE" id="PS51782">
    <property type="entry name" value="LYSM"/>
    <property type="match status" value="1"/>
</dbReference>
<name>B2A3M3_NATTJ</name>
<dbReference type="InterPro" id="IPR036779">
    <property type="entry name" value="LysM_dom_sf"/>
</dbReference>
<sequence>MVKGKEITTNRLYDRMVVNERFVWEDVTVEIQPDSPDRDIIKPNYIEVKNITASPMPDKVEIAGELEGEVPYLDDLSPEYLSTSFRKTINLQGVRDYHEIIPLVRVDKIYKQVKDSSVIKLKFYLEIFLQIIRPMDIEIVKEMAEDLGEANRERITYLSQVKSEQKSFQLKCDHLLSYNPKEIKQIDAGIELSQINQENETLILGGKIIGQSAFIAEETGERIKESFTEDFYQEISLPSLKPEMVADVFPRIETIGYSDQKEQKLEINVEISLIISLKNVIEKEVISEVVHTDAEVDFETLNFTIPKTKQISEQVEKRVPLEVAENLQENTDGIDAQIVNLTKEINKDMITIKGQLELVTTKQVDQKTEDNEMQFDFQKDVRFKGMQREDNVYVHPRIEFVILEFNESEHEENNNEVFVQAFINFVIIKIKDYQYQLVTDLEYNQSEEKLKSSNQTTFLKVYVVQKNDTIYEIAHRFGLDPEDITKANDIKNPDMVFEGQKLFIPKS</sequence>
<dbReference type="OrthoDB" id="9779340at2"/>
<dbReference type="SUPFAM" id="SSF54106">
    <property type="entry name" value="LysM domain"/>
    <property type="match status" value="1"/>
</dbReference>
<dbReference type="InterPro" id="IPR018392">
    <property type="entry name" value="LysM"/>
</dbReference>
<dbReference type="Proteomes" id="UP000001683">
    <property type="component" value="Chromosome"/>
</dbReference>
<evidence type="ECO:0000259" key="1">
    <source>
        <dbReference type="PROSITE" id="PS51782"/>
    </source>
</evidence>
<dbReference type="EMBL" id="CP001034">
    <property type="protein sequence ID" value="ACB83649.1"/>
    <property type="molecule type" value="Genomic_DNA"/>
</dbReference>
<reference evidence="2 3" key="1">
    <citation type="submission" date="2008-04" db="EMBL/GenBank/DDBJ databases">
        <title>Complete sequence of chromosome of Natranaerobius thermophilus JW/NM-WN-LF.</title>
        <authorList>
            <consortium name="US DOE Joint Genome Institute"/>
            <person name="Copeland A."/>
            <person name="Lucas S."/>
            <person name="Lapidus A."/>
            <person name="Glavina del Rio T."/>
            <person name="Dalin E."/>
            <person name="Tice H."/>
            <person name="Bruce D."/>
            <person name="Goodwin L."/>
            <person name="Pitluck S."/>
            <person name="Chertkov O."/>
            <person name="Brettin T."/>
            <person name="Detter J.C."/>
            <person name="Han C."/>
            <person name="Kuske C.R."/>
            <person name="Schmutz J."/>
            <person name="Larimer F."/>
            <person name="Land M."/>
            <person name="Hauser L."/>
            <person name="Kyrpides N."/>
            <person name="Lykidis A."/>
            <person name="Mesbah N.M."/>
            <person name="Wiegel J."/>
        </authorList>
    </citation>
    <scope>NUCLEOTIDE SEQUENCE [LARGE SCALE GENOMIC DNA]</scope>
    <source>
        <strain evidence="3">ATCC BAA-1301 / DSM 18059 / JW/NM-WN-LF</strain>
    </source>
</reference>
<dbReference type="RefSeq" id="WP_012446540.1">
    <property type="nucleotide sequence ID" value="NC_010718.1"/>
</dbReference>
<evidence type="ECO:0000313" key="2">
    <source>
        <dbReference type="EMBL" id="ACB83649.1"/>
    </source>
</evidence>
<dbReference type="CDD" id="cd00118">
    <property type="entry name" value="LysM"/>
    <property type="match status" value="1"/>
</dbReference>
<gene>
    <name evidence="2" type="ordered locus">Nther_0050</name>
</gene>
<dbReference type="STRING" id="457570.Nther_0050"/>
<organism evidence="2 3">
    <name type="scientific">Natranaerobius thermophilus (strain ATCC BAA-1301 / DSM 18059 / JW/NM-WN-LF)</name>
    <dbReference type="NCBI Taxonomy" id="457570"/>
    <lineage>
        <taxon>Bacteria</taxon>
        <taxon>Bacillati</taxon>
        <taxon>Bacillota</taxon>
        <taxon>Clostridia</taxon>
        <taxon>Natranaerobiales</taxon>
        <taxon>Natranaerobiaceae</taxon>
        <taxon>Natranaerobius</taxon>
    </lineage>
</organism>